<accession>A0ABN0A1H9</accession>
<dbReference type="PANTHER" id="PTHR43390">
    <property type="entry name" value="SIGNAL PEPTIDASE I"/>
    <property type="match status" value="1"/>
</dbReference>
<organism evidence="8 9">
    <name type="scientific">Turicibacter sanguinis PC909</name>
    <dbReference type="NCBI Taxonomy" id="702450"/>
    <lineage>
        <taxon>Bacteria</taxon>
        <taxon>Bacillati</taxon>
        <taxon>Bacillota</taxon>
        <taxon>Erysipelotrichia</taxon>
        <taxon>Erysipelotrichales</taxon>
        <taxon>Turicibacteraceae</taxon>
        <taxon>Turicibacter</taxon>
    </lineage>
</organism>
<dbReference type="InterPro" id="IPR000223">
    <property type="entry name" value="Pept_S26A_signal_pept_1"/>
</dbReference>
<evidence type="ECO:0000256" key="5">
    <source>
        <dbReference type="ARBA" id="ARBA00022801"/>
    </source>
</evidence>
<evidence type="ECO:0000313" key="8">
    <source>
        <dbReference type="EMBL" id="EFF63575.1"/>
    </source>
</evidence>
<keyword evidence="9" id="KW-1185">Reference proteome</keyword>
<comment type="caution">
    <text evidence="8">The sequence shown here is derived from an EMBL/GenBank/DDBJ whole genome shotgun (WGS) entry which is preliminary data.</text>
</comment>
<dbReference type="CDD" id="cd06530">
    <property type="entry name" value="S26_SPase_I"/>
    <property type="match status" value="1"/>
</dbReference>
<proteinExistence type="inferred from homology"/>
<evidence type="ECO:0000256" key="3">
    <source>
        <dbReference type="ARBA" id="ARBA00009370"/>
    </source>
</evidence>
<dbReference type="InterPro" id="IPR019533">
    <property type="entry name" value="Peptidase_S26"/>
</dbReference>
<evidence type="ECO:0000256" key="2">
    <source>
        <dbReference type="ARBA" id="ARBA00004401"/>
    </source>
</evidence>
<dbReference type="PANTHER" id="PTHR43390:SF1">
    <property type="entry name" value="CHLOROPLAST PROCESSING PEPTIDASE"/>
    <property type="match status" value="1"/>
</dbReference>
<evidence type="ECO:0000256" key="6">
    <source>
        <dbReference type="RuleBase" id="RU362042"/>
    </source>
</evidence>
<comment type="similarity">
    <text evidence="3 6">Belongs to the peptidase S26 family.</text>
</comment>
<dbReference type="Pfam" id="PF10502">
    <property type="entry name" value="Peptidase_S26"/>
    <property type="match status" value="1"/>
</dbReference>
<dbReference type="EC" id="3.4.21.89" evidence="4 6"/>
<protein>
    <recommendedName>
        <fullName evidence="4 6">Signal peptidase I</fullName>
        <ecNumber evidence="4 6">3.4.21.89</ecNumber>
    </recommendedName>
</protein>
<dbReference type="GO" id="GO:0009003">
    <property type="term" value="F:signal peptidase activity"/>
    <property type="evidence" value="ECO:0007669"/>
    <property type="project" value="UniProtKB-EC"/>
</dbReference>
<name>A0ABN0A1H9_9FIRM</name>
<dbReference type="InterPro" id="IPR036286">
    <property type="entry name" value="LexA/Signal_pep-like_sf"/>
</dbReference>
<dbReference type="EMBL" id="ADMN01000070">
    <property type="protein sequence ID" value="EFF63575.1"/>
    <property type="molecule type" value="Genomic_DNA"/>
</dbReference>
<dbReference type="SUPFAM" id="SSF51306">
    <property type="entry name" value="LexA/Signal peptidase"/>
    <property type="match status" value="1"/>
</dbReference>
<comment type="subcellular location">
    <subcellularLocation>
        <location evidence="2">Cell membrane</location>
        <topology evidence="2">Single-pass type II membrane protein</topology>
    </subcellularLocation>
    <subcellularLocation>
        <location evidence="6">Membrane</location>
        <topology evidence="6">Single-pass type II membrane protein</topology>
    </subcellularLocation>
</comment>
<reference evidence="8 9" key="1">
    <citation type="journal article" date="2011" name="J. Bacteriol.">
        <title>Draft Genome Sequence of Turicibacter sanguinis PC909, Isolated from Human Feces.</title>
        <authorList>
            <person name="Cuiv P.O."/>
            <person name="Klaassens E.S."/>
            <person name="Durkin A.S."/>
            <person name="Harkins D.M."/>
            <person name="Foster L."/>
            <person name="McCorrison J."/>
            <person name="Torralba M."/>
            <person name="Nelson K.E."/>
            <person name="Morrison M."/>
        </authorList>
    </citation>
    <scope>NUCLEOTIDE SEQUENCE [LARGE SCALE GENOMIC DNA]</scope>
    <source>
        <strain evidence="8 9">PC909</strain>
    </source>
</reference>
<keyword evidence="5 6" id="KW-0378">Hydrolase</keyword>
<evidence type="ECO:0000256" key="4">
    <source>
        <dbReference type="ARBA" id="ARBA00013208"/>
    </source>
</evidence>
<dbReference type="InterPro" id="IPR019758">
    <property type="entry name" value="Pept_S26A_signal_pept_1_CS"/>
</dbReference>
<evidence type="ECO:0000313" key="9">
    <source>
        <dbReference type="Proteomes" id="UP000002938"/>
    </source>
</evidence>
<keyword evidence="6" id="KW-0645">Protease</keyword>
<comment type="catalytic activity">
    <reaction evidence="1 6">
        <text>Cleavage of hydrophobic, N-terminal signal or leader sequences from secreted and periplasmic proteins.</text>
        <dbReference type="EC" id="3.4.21.89"/>
    </reaction>
</comment>
<dbReference type="NCBIfam" id="TIGR02227">
    <property type="entry name" value="sigpep_I_bact"/>
    <property type="match status" value="1"/>
</dbReference>
<gene>
    <name evidence="8" type="primary">lepB</name>
    <name evidence="8" type="ORF">CUW_2602</name>
</gene>
<evidence type="ECO:0000256" key="1">
    <source>
        <dbReference type="ARBA" id="ARBA00000677"/>
    </source>
</evidence>
<sequence length="166" mass="19127">MNERGRKNTFLDDVIEIGVSLMIGYAISRFVRIALARGESMVPTIKHNQIVLIDRRAYKRREPKINDLIAFNAHVKNQHKFFLKRVIGVSGDQIKIDQHRVYVNGKLIDEPYLNETMIEVGSKTWRVPEGKLFVMGDNRNHSLDSRAIGFIDVKEDVLGVVRQIKK</sequence>
<dbReference type="PROSITE" id="PS00761">
    <property type="entry name" value="SPASE_I_3"/>
    <property type="match status" value="1"/>
</dbReference>
<evidence type="ECO:0000259" key="7">
    <source>
        <dbReference type="Pfam" id="PF10502"/>
    </source>
</evidence>
<dbReference type="Proteomes" id="UP000002938">
    <property type="component" value="Unassembled WGS sequence"/>
</dbReference>
<dbReference type="Gene3D" id="2.10.109.10">
    <property type="entry name" value="Umud Fragment, subunit A"/>
    <property type="match status" value="1"/>
</dbReference>
<feature type="domain" description="Peptidase S26" evidence="7">
    <location>
        <begin position="20"/>
        <end position="162"/>
    </location>
</feature>
<dbReference type="RefSeq" id="WP_006784881.1">
    <property type="nucleotide sequence ID" value="NZ_ADMN01000070.1"/>
</dbReference>
<dbReference type="PRINTS" id="PR00727">
    <property type="entry name" value="LEADERPTASE"/>
</dbReference>